<evidence type="ECO:0000256" key="5">
    <source>
        <dbReference type="ARBA" id="ARBA00022763"/>
    </source>
</evidence>
<evidence type="ECO:0000256" key="3">
    <source>
        <dbReference type="ARBA" id="ARBA00022485"/>
    </source>
</evidence>
<accession>A0A5M8FLM0</accession>
<dbReference type="EMBL" id="VWXX01000007">
    <property type="protein sequence ID" value="KAA6185748.1"/>
    <property type="molecule type" value="Genomic_DNA"/>
</dbReference>
<evidence type="ECO:0000259" key="11">
    <source>
        <dbReference type="SMART" id="SM00478"/>
    </source>
</evidence>
<evidence type="ECO:0000256" key="9">
    <source>
        <dbReference type="ARBA" id="ARBA00023204"/>
    </source>
</evidence>
<comment type="similarity">
    <text evidence="2">Belongs to the Nth/MutY family.</text>
</comment>
<evidence type="ECO:0000256" key="1">
    <source>
        <dbReference type="ARBA" id="ARBA00001966"/>
    </source>
</evidence>
<comment type="caution">
    <text evidence="12">The sequence shown here is derived from an EMBL/GenBank/DDBJ whole genome shotgun (WGS) entry which is preliminary data.</text>
</comment>
<proteinExistence type="inferred from homology"/>
<keyword evidence="7" id="KW-0408">Iron</keyword>
<protein>
    <submittedName>
        <fullName evidence="12">Endonuclease</fullName>
    </submittedName>
</protein>
<dbReference type="AlphaFoldDB" id="A0A5M8FLM0"/>
<dbReference type="GO" id="GO:0046872">
    <property type="term" value="F:metal ion binding"/>
    <property type="evidence" value="ECO:0007669"/>
    <property type="project" value="UniProtKB-KW"/>
</dbReference>
<keyword evidence="3" id="KW-0004">4Fe-4S</keyword>
<dbReference type="GO" id="GO:0016798">
    <property type="term" value="F:hydrolase activity, acting on glycosyl bonds"/>
    <property type="evidence" value="ECO:0007669"/>
    <property type="project" value="UniProtKB-KW"/>
</dbReference>
<dbReference type="SUPFAM" id="SSF48150">
    <property type="entry name" value="DNA-glycosylase"/>
    <property type="match status" value="1"/>
</dbReference>
<feature type="domain" description="HhH-GPD" evidence="11">
    <location>
        <begin position="39"/>
        <end position="196"/>
    </location>
</feature>
<dbReference type="Proteomes" id="UP000322981">
    <property type="component" value="Unassembled WGS sequence"/>
</dbReference>
<dbReference type="GO" id="GO:0051539">
    <property type="term" value="F:4 iron, 4 sulfur cluster binding"/>
    <property type="evidence" value="ECO:0007669"/>
    <property type="project" value="UniProtKB-KW"/>
</dbReference>
<evidence type="ECO:0000313" key="13">
    <source>
        <dbReference type="Proteomes" id="UP000322981"/>
    </source>
</evidence>
<dbReference type="PROSITE" id="PS00764">
    <property type="entry name" value="ENDONUCLEASE_III_1"/>
    <property type="match status" value="1"/>
</dbReference>
<reference evidence="12 13" key="1">
    <citation type="submission" date="2019-09" db="EMBL/GenBank/DDBJ databases">
        <title>Whole-genome sequence of the purple sulfur bacterium Thiohalocapsa marina DSM 19078.</title>
        <authorList>
            <person name="Kyndt J.A."/>
            <person name="Meyer T.E."/>
        </authorList>
    </citation>
    <scope>NUCLEOTIDE SEQUENCE [LARGE SCALE GENOMIC DNA]</scope>
    <source>
        <strain evidence="12 13">DSM 19078</strain>
    </source>
</reference>
<gene>
    <name evidence="12" type="ORF">F2Q65_07010</name>
</gene>
<keyword evidence="8" id="KW-0411">Iron-sulfur</keyword>
<dbReference type="GO" id="GO:0140097">
    <property type="term" value="F:catalytic activity, acting on DNA"/>
    <property type="evidence" value="ECO:0007669"/>
    <property type="project" value="UniProtKB-ARBA"/>
</dbReference>
<dbReference type="OrthoDB" id="9802365at2"/>
<keyword evidence="6" id="KW-0378">Hydrolase</keyword>
<evidence type="ECO:0000256" key="2">
    <source>
        <dbReference type="ARBA" id="ARBA00008343"/>
    </source>
</evidence>
<evidence type="ECO:0000256" key="4">
    <source>
        <dbReference type="ARBA" id="ARBA00022723"/>
    </source>
</evidence>
<organism evidence="12 13">
    <name type="scientific">Thiohalocapsa marina</name>
    <dbReference type="NCBI Taxonomy" id="424902"/>
    <lineage>
        <taxon>Bacteria</taxon>
        <taxon>Pseudomonadati</taxon>
        <taxon>Pseudomonadota</taxon>
        <taxon>Gammaproteobacteria</taxon>
        <taxon>Chromatiales</taxon>
        <taxon>Chromatiaceae</taxon>
        <taxon>Thiohalocapsa</taxon>
    </lineage>
</organism>
<dbReference type="Gene3D" id="1.10.340.30">
    <property type="entry name" value="Hypothetical protein, domain 2"/>
    <property type="match status" value="1"/>
</dbReference>
<dbReference type="InterPro" id="IPR004035">
    <property type="entry name" value="Endouclease-III_FeS-bd_BS"/>
</dbReference>
<sequence length="219" mass="24325">MASPVELLRGVFERLLIAYGPQGWWPAETPFEVMIGAVLTQNTAWINVERALQRLSARVPLRADTLLALPEPDLAEAIRPAGYFNVKARRLRAFCATLLESGGEPALAAIDTPPLRRLLLDIHGVGPETADDILLYAFDRPVFVVDAYTRRLFGRLGWLAGDETYDQIRLGFEQALGPDVSLFNEYHALIVRHAKDVCRARKPRCAQCCLMDICPAALA</sequence>
<dbReference type="Gene3D" id="1.10.1670.10">
    <property type="entry name" value="Helix-hairpin-Helix base-excision DNA repair enzymes (C-terminal)"/>
    <property type="match status" value="1"/>
</dbReference>
<dbReference type="GO" id="GO:0006284">
    <property type="term" value="P:base-excision repair"/>
    <property type="evidence" value="ECO:0007669"/>
    <property type="project" value="InterPro"/>
</dbReference>
<dbReference type="InterPro" id="IPR003265">
    <property type="entry name" value="HhH-GPD_domain"/>
</dbReference>
<evidence type="ECO:0000256" key="10">
    <source>
        <dbReference type="ARBA" id="ARBA00023295"/>
    </source>
</evidence>
<evidence type="ECO:0000256" key="7">
    <source>
        <dbReference type="ARBA" id="ARBA00023004"/>
    </source>
</evidence>
<keyword evidence="13" id="KW-1185">Reference proteome</keyword>
<keyword evidence="4" id="KW-0479">Metal-binding</keyword>
<dbReference type="PANTHER" id="PTHR10359">
    <property type="entry name" value="A/G-SPECIFIC ADENINE GLYCOSYLASE/ENDONUCLEASE III"/>
    <property type="match status" value="1"/>
</dbReference>
<dbReference type="PANTHER" id="PTHR10359:SF19">
    <property type="entry name" value="DNA REPAIR GLYCOSYLASE MJ1434-RELATED"/>
    <property type="match status" value="1"/>
</dbReference>
<dbReference type="RefSeq" id="WP_150091822.1">
    <property type="nucleotide sequence ID" value="NZ_JBFUOH010000048.1"/>
</dbReference>
<evidence type="ECO:0000256" key="6">
    <source>
        <dbReference type="ARBA" id="ARBA00022801"/>
    </source>
</evidence>
<keyword evidence="10" id="KW-0326">Glycosidase</keyword>
<keyword evidence="9" id="KW-0234">DNA repair</keyword>
<dbReference type="GO" id="GO:0004519">
    <property type="term" value="F:endonuclease activity"/>
    <property type="evidence" value="ECO:0007669"/>
    <property type="project" value="UniProtKB-KW"/>
</dbReference>
<dbReference type="PIRSF" id="PIRSF001435">
    <property type="entry name" value="Nth"/>
    <property type="match status" value="1"/>
</dbReference>
<evidence type="ECO:0000313" key="12">
    <source>
        <dbReference type="EMBL" id="KAA6185748.1"/>
    </source>
</evidence>
<keyword evidence="5" id="KW-0227">DNA damage</keyword>
<keyword evidence="12" id="KW-0255">Endonuclease</keyword>
<dbReference type="InterPro" id="IPR023170">
    <property type="entry name" value="HhH_base_excis_C"/>
</dbReference>
<dbReference type="SMART" id="SM00525">
    <property type="entry name" value="FES"/>
    <property type="match status" value="1"/>
</dbReference>
<dbReference type="CDD" id="cd00056">
    <property type="entry name" value="ENDO3c"/>
    <property type="match status" value="1"/>
</dbReference>
<name>A0A5M8FLM0_9GAMM</name>
<dbReference type="Pfam" id="PF00730">
    <property type="entry name" value="HhH-GPD"/>
    <property type="match status" value="1"/>
</dbReference>
<dbReference type="SMART" id="SM00478">
    <property type="entry name" value="ENDO3c"/>
    <property type="match status" value="1"/>
</dbReference>
<dbReference type="InterPro" id="IPR011257">
    <property type="entry name" value="DNA_glycosylase"/>
</dbReference>
<dbReference type="InterPro" id="IPR003651">
    <property type="entry name" value="Endonuclease3_FeS-loop_motif"/>
</dbReference>
<evidence type="ECO:0000256" key="8">
    <source>
        <dbReference type="ARBA" id="ARBA00023014"/>
    </source>
</evidence>
<comment type="cofactor">
    <cofactor evidence="1">
        <name>[4Fe-4S] cluster</name>
        <dbReference type="ChEBI" id="CHEBI:49883"/>
    </cofactor>
</comment>
<keyword evidence="12" id="KW-0540">Nuclease</keyword>